<dbReference type="PANTHER" id="PTHR32322:SF2">
    <property type="entry name" value="EAMA DOMAIN-CONTAINING PROTEIN"/>
    <property type="match status" value="1"/>
</dbReference>
<evidence type="ECO:0000256" key="4">
    <source>
        <dbReference type="ARBA" id="ARBA00022989"/>
    </source>
</evidence>
<feature type="transmembrane region" description="Helical" evidence="6">
    <location>
        <begin position="134"/>
        <end position="151"/>
    </location>
</feature>
<feature type="transmembrane region" description="Helical" evidence="6">
    <location>
        <begin position="41"/>
        <end position="59"/>
    </location>
</feature>
<keyword evidence="3 6" id="KW-0812">Transmembrane</keyword>
<feature type="transmembrane region" description="Helical" evidence="6">
    <location>
        <begin position="12"/>
        <end position="29"/>
    </location>
</feature>
<feature type="domain" description="EamA" evidence="7">
    <location>
        <begin position="18"/>
        <end position="150"/>
    </location>
</feature>
<dbReference type="Proteomes" id="UP000544110">
    <property type="component" value="Unassembled WGS sequence"/>
</dbReference>
<evidence type="ECO:0000313" key="8">
    <source>
        <dbReference type="EMBL" id="NYG56706.1"/>
    </source>
</evidence>
<dbReference type="AlphaFoldDB" id="A0A7Y9RU76"/>
<feature type="transmembrane region" description="Helical" evidence="6">
    <location>
        <begin position="257"/>
        <end position="273"/>
    </location>
</feature>
<dbReference type="PANTHER" id="PTHR32322">
    <property type="entry name" value="INNER MEMBRANE TRANSPORTER"/>
    <property type="match status" value="1"/>
</dbReference>
<comment type="caution">
    <text evidence="8">The sequence shown here is derived from an EMBL/GenBank/DDBJ whole genome shotgun (WGS) entry which is preliminary data.</text>
</comment>
<evidence type="ECO:0000256" key="1">
    <source>
        <dbReference type="ARBA" id="ARBA00004141"/>
    </source>
</evidence>
<feature type="transmembrane region" description="Helical" evidence="6">
    <location>
        <begin position="157"/>
        <end position="178"/>
    </location>
</feature>
<dbReference type="InterPro" id="IPR000620">
    <property type="entry name" value="EamA_dom"/>
</dbReference>
<comment type="similarity">
    <text evidence="2">Belongs to the EamA transporter family.</text>
</comment>
<evidence type="ECO:0000313" key="9">
    <source>
        <dbReference type="Proteomes" id="UP000544110"/>
    </source>
</evidence>
<feature type="transmembrane region" description="Helical" evidence="6">
    <location>
        <begin position="190"/>
        <end position="211"/>
    </location>
</feature>
<feature type="domain" description="EamA" evidence="7">
    <location>
        <begin position="161"/>
        <end position="295"/>
    </location>
</feature>
<comment type="subcellular location">
    <subcellularLocation>
        <location evidence="1">Membrane</location>
        <topology evidence="1">Multi-pass membrane protein</topology>
    </subcellularLocation>
</comment>
<dbReference type="InterPro" id="IPR050638">
    <property type="entry name" value="AA-Vitamin_Transporters"/>
</dbReference>
<name>A0A7Y9RU76_9ACTN</name>
<keyword evidence="4 6" id="KW-1133">Transmembrane helix</keyword>
<dbReference type="SUPFAM" id="SSF103481">
    <property type="entry name" value="Multidrug resistance efflux transporter EmrE"/>
    <property type="match status" value="2"/>
</dbReference>
<evidence type="ECO:0000256" key="3">
    <source>
        <dbReference type="ARBA" id="ARBA00022692"/>
    </source>
</evidence>
<feature type="transmembrane region" description="Helical" evidence="6">
    <location>
        <begin position="223"/>
        <end position="245"/>
    </location>
</feature>
<feature type="transmembrane region" description="Helical" evidence="6">
    <location>
        <begin position="80"/>
        <end position="101"/>
    </location>
</feature>
<dbReference type="InterPro" id="IPR037185">
    <property type="entry name" value="EmrE-like"/>
</dbReference>
<gene>
    <name evidence="8" type="ORF">BJ989_003010</name>
</gene>
<proteinExistence type="inferred from homology"/>
<evidence type="ECO:0000256" key="2">
    <source>
        <dbReference type="ARBA" id="ARBA00007362"/>
    </source>
</evidence>
<dbReference type="Pfam" id="PF00892">
    <property type="entry name" value="EamA"/>
    <property type="match status" value="2"/>
</dbReference>
<keyword evidence="5 6" id="KW-0472">Membrane</keyword>
<organism evidence="8 9">
    <name type="scientific">Nocardioides perillae</name>
    <dbReference type="NCBI Taxonomy" id="1119534"/>
    <lineage>
        <taxon>Bacteria</taxon>
        <taxon>Bacillati</taxon>
        <taxon>Actinomycetota</taxon>
        <taxon>Actinomycetes</taxon>
        <taxon>Propionibacteriales</taxon>
        <taxon>Nocardioidaceae</taxon>
        <taxon>Nocardioides</taxon>
    </lineage>
</organism>
<accession>A0A7Y9RU76</accession>
<dbReference type="RefSeq" id="WP_179518917.1">
    <property type="nucleotide sequence ID" value="NZ_JACCAC010000001.1"/>
</dbReference>
<feature type="transmembrane region" description="Helical" evidence="6">
    <location>
        <begin position="279"/>
        <end position="296"/>
    </location>
</feature>
<dbReference type="EMBL" id="JACCAC010000001">
    <property type="protein sequence ID" value="NYG56706.1"/>
    <property type="molecule type" value="Genomic_DNA"/>
</dbReference>
<sequence>MHQTRPADASRLPLVPAAAFVLVWSSGYVSGPIGVEAVEPLTLVALRFALAAVVAAAIARALRGPARRAFPGGRRMLPRVAAVGLSMNGLQFGLAYLGFAAGLAPTLMALLHSLSPVLTALLAGALLRERLTALQVGGFIVGVVGVLIVLGPEIEEAGGALGLTFGLLSMLALSFGTLGQRWIGSGADPWWSATLQFAVSAPPIALAALWLEGTDTVHDPWVALGAIAWLALVNSIVGLLLLGVLMRTGGAGSSASVFFLMPPVTAVMTWLAFGDVLSPLELLGLLITVVGVAVATRSGRTRFPAAEVPG</sequence>
<evidence type="ECO:0000256" key="5">
    <source>
        <dbReference type="ARBA" id="ARBA00023136"/>
    </source>
</evidence>
<dbReference type="GO" id="GO:0016020">
    <property type="term" value="C:membrane"/>
    <property type="evidence" value="ECO:0007669"/>
    <property type="project" value="UniProtKB-SubCell"/>
</dbReference>
<keyword evidence="9" id="KW-1185">Reference proteome</keyword>
<evidence type="ECO:0000256" key="6">
    <source>
        <dbReference type="SAM" id="Phobius"/>
    </source>
</evidence>
<feature type="transmembrane region" description="Helical" evidence="6">
    <location>
        <begin position="107"/>
        <end position="127"/>
    </location>
</feature>
<protein>
    <submittedName>
        <fullName evidence="8">Drug/metabolite transporter (DMT)-like permease</fullName>
    </submittedName>
</protein>
<reference evidence="8 9" key="1">
    <citation type="submission" date="2020-07" db="EMBL/GenBank/DDBJ databases">
        <title>Sequencing the genomes of 1000 actinobacteria strains.</title>
        <authorList>
            <person name="Klenk H.-P."/>
        </authorList>
    </citation>
    <scope>NUCLEOTIDE SEQUENCE [LARGE SCALE GENOMIC DNA]</scope>
    <source>
        <strain evidence="8 9">DSM 24552</strain>
    </source>
</reference>
<evidence type="ECO:0000259" key="7">
    <source>
        <dbReference type="Pfam" id="PF00892"/>
    </source>
</evidence>